<evidence type="ECO:0000259" key="19">
    <source>
        <dbReference type="PROSITE" id="PS52040"/>
    </source>
</evidence>
<dbReference type="Gene3D" id="3.30.1360.40">
    <property type="match status" value="1"/>
</dbReference>
<dbReference type="GO" id="GO:0003918">
    <property type="term" value="F:DNA topoisomerase type II (double strand cut, ATP-hydrolyzing) activity"/>
    <property type="evidence" value="ECO:0007669"/>
    <property type="project" value="UniProtKB-UniRule"/>
</dbReference>
<dbReference type="FunFam" id="3.30.565.10:FF:000004">
    <property type="entry name" value="DNA topoisomerase 2"/>
    <property type="match status" value="1"/>
</dbReference>
<dbReference type="CDD" id="cd16930">
    <property type="entry name" value="HATPase_TopII-like"/>
    <property type="match status" value="1"/>
</dbReference>
<dbReference type="Gene3D" id="3.30.1490.30">
    <property type="match status" value="1"/>
</dbReference>
<dbReference type="RefSeq" id="XP_014566882.1">
    <property type="nucleotide sequence ID" value="XM_014711396.1"/>
</dbReference>
<feature type="compositionally biased region" description="Low complexity" evidence="17">
    <location>
        <begin position="34"/>
        <end position="45"/>
    </location>
</feature>
<dbReference type="InterPro" id="IPR002205">
    <property type="entry name" value="Topo_IIA_dom_A"/>
</dbReference>
<evidence type="ECO:0000256" key="13">
    <source>
        <dbReference type="ARBA" id="ARBA00023235"/>
    </source>
</evidence>
<dbReference type="Gene3D" id="3.30.565.10">
    <property type="entry name" value="Histidine kinase-like ATPase, C-terminal domain"/>
    <property type="match status" value="1"/>
</dbReference>
<dbReference type="CDD" id="cd03365">
    <property type="entry name" value="TOPRIM_TopoIIA"/>
    <property type="match status" value="1"/>
</dbReference>
<feature type="domain" description="Toprim" evidence="18">
    <location>
        <begin position="545"/>
        <end position="659"/>
    </location>
</feature>
<evidence type="ECO:0000256" key="16">
    <source>
        <dbReference type="RuleBase" id="RU362094"/>
    </source>
</evidence>
<dbReference type="InterPro" id="IPR003594">
    <property type="entry name" value="HATPase_dom"/>
</dbReference>
<dbReference type="InterPro" id="IPR034157">
    <property type="entry name" value="TOPRIM_TopoII"/>
</dbReference>
<dbReference type="PROSITE" id="PS00177">
    <property type="entry name" value="TOPOISOMERASE_II"/>
    <property type="match status" value="1"/>
</dbReference>
<keyword evidence="9 16" id="KW-0067">ATP-binding</keyword>
<dbReference type="SMART" id="SM00434">
    <property type="entry name" value="TOP4c"/>
    <property type="match status" value="1"/>
</dbReference>
<keyword evidence="21" id="KW-1185">Reference proteome</keyword>
<proteinExistence type="inferred from homology"/>
<dbReference type="SUPFAM" id="SSF55874">
    <property type="entry name" value="ATPase domain of HSP90 chaperone/DNA topoisomerase II/histidine kinase"/>
    <property type="match status" value="1"/>
</dbReference>
<dbReference type="PRINTS" id="PR01158">
    <property type="entry name" value="TOPISMRASEII"/>
</dbReference>
<dbReference type="InterPro" id="IPR013506">
    <property type="entry name" value="Topo_IIA_bsu_dom2"/>
</dbReference>
<dbReference type="InterPro" id="IPR006171">
    <property type="entry name" value="TOPRIM_dom"/>
</dbReference>
<feature type="region of interest" description="Disordered" evidence="17">
    <location>
        <begin position="1270"/>
        <end position="1296"/>
    </location>
</feature>
<dbReference type="Pfam" id="PF02518">
    <property type="entry name" value="HATPase_c"/>
    <property type="match status" value="1"/>
</dbReference>
<dbReference type="EMBL" id="BABT02000067">
    <property type="protein sequence ID" value="GAA95892.1"/>
    <property type="molecule type" value="Genomic_DNA"/>
</dbReference>
<dbReference type="InterPro" id="IPR018522">
    <property type="entry name" value="TopoIIA_CS"/>
</dbReference>
<dbReference type="Proteomes" id="UP000009131">
    <property type="component" value="Unassembled WGS sequence"/>
</dbReference>
<dbReference type="InterPro" id="IPR013759">
    <property type="entry name" value="Topo_IIA_B_C"/>
</dbReference>
<reference evidence="20 21" key="1">
    <citation type="journal article" date="2011" name="J. Gen. Appl. Microbiol.">
        <title>Draft genome sequencing of the enigmatic basidiomycete Mixia osmundae.</title>
        <authorList>
            <person name="Nishida H."/>
            <person name="Nagatsuka Y."/>
            <person name="Sugiyama J."/>
        </authorList>
    </citation>
    <scope>NUCLEOTIDE SEQUENCE [LARGE SCALE GENOMIC DNA]</scope>
    <source>
        <strain evidence="21">CBS 9802 / IAM 14324 / JCM 22182 / KY 12970</strain>
    </source>
</reference>
<dbReference type="FunFam" id="3.30.1360.40:FF:000003">
    <property type="entry name" value="DNA topoisomerase 2"/>
    <property type="match status" value="1"/>
</dbReference>
<dbReference type="Pfam" id="PF01751">
    <property type="entry name" value="Toprim"/>
    <property type="match status" value="1"/>
</dbReference>
<feature type="domain" description="Topo IIA-type catalytic" evidence="19">
    <location>
        <begin position="791"/>
        <end position="1234"/>
    </location>
</feature>
<dbReference type="InterPro" id="IPR050634">
    <property type="entry name" value="DNA_Topoisomerase_II"/>
</dbReference>
<evidence type="ECO:0000256" key="6">
    <source>
        <dbReference type="ARBA" id="ARBA00019635"/>
    </source>
</evidence>
<feature type="active site" description="O-(5'-phospho-DNA)-tyrosine intermediate" evidence="15">
    <location>
        <position position="881"/>
    </location>
</feature>
<evidence type="ECO:0000256" key="10">
    <source>
        <dbReference type="ARBA" id="ARBA00022842"/>
    </source>
</evidence>
<dbReference type="InParanoid" id="G7DZ82"/>
<dbReference type="CDD" id="cd03481">
    <property type="entry name" value="TopoIIA_Trans_ScTopoIIA"/>
    <property type="match status" value="1"/>
</dbReference>
<name>G7DZ82_MIXOS</name>
<dbReference type="Gene3D" id="3.90.199.10">
    <property type="entry name" value="Topoisomerase II, domain 5"/>
    <property type="match status" value="1"/>
</dbReference>
<accession>G7DZ82</accession>
<dbReference type="InterPro" id="IPR020568">
    <property type="entry name" value="Ribosomal_Su5_D2-typ_SF"/>
</dbReference>
<dbReference type="Pfam" id="PF00521">
    <property type="entry name" value="DNA_topoisoIV"/>
    <property type="match status" value="1"/>
</dbReference>
<evidence type="ECO:0000256" key="4">
    <source>
        <dbReference type="ARBA" id="ARBA00011080"/>
    </source>
</evidence>
<evidence type="ECO:0000256" key="12">
    <source>
        <dbReference type="ARBA" id="ARBA00023125"/>
    </source>
</evidence>
<keyword evidence="12 15" id="KW-0238">DNA-binding</keyword>
<dbReference type="OrthoDB" id="276498at2759"/>
<evidence type="ECO:0000256" key="17">
    <source>
        <dbReference type="SAM" id="MobiDB-lite"/>
    </source>
</evidence>
<comment type="cofactor">
    <cofactor evidence="3">
        <name>Mg(2+)</name>
        <dbReference type="ChEBI" id="CHEBI:18420"/>
    </cofactor>
</comment>
<dbReference type="PANTHER" id="PTHR10169:SF38">
    <property type="entry name" value="DNA TOPOISOMERASE 2"/>
    <property type="match status" value="1"/>
</dbReference>
<dbReference type="InterPro" id="IPR013757">
    <property type="entry name" value="Topo_IIA_A_a_sf"/>
</dbReference>
<dbReference type="FunCoup" id="G7DZ82">
    <property type="interactions" value="659"/>
</dbReference>
<dbReference type="HOGENOM" id="CLU_001935_1_1_1"/>
<dbReference type="GO" id="GO:0000819">
    <property type="term" value="P:sister chromatid segregation"/>
    <property type="evidence" value="ECO:0007669"/>
    <property type="project" value="TreeGrafter"/>
</dbReference>
<dbReference type="EC" id="5.6.2.2" evidence="5 16"/>
<comment type="cofactor">
    <cofactor evidence="2">
        <name>Ca(2+)</name>
        <dbReference type="ChEBI" id="CHEBI:29108"/>
    </cofactor>
</comment>
<dbReference type="InterPro" id="IPR001154">
    <property type="entry name" value="TopoII_euk"/>
</dbReference>
<dbReference type="GO" id="GO:0006265">
    <property type="term" value="P:DNA topological change"/>
    <property type="evidence" value="ECO:0007669"/>
    <property type="project" value="UniProtKB-UniRule"/>
</dbReference>
<evidence type="ECO:0000256" key="5">
    <source>
        <dbReference type="ARBA" id="ARBA00012895"/>
    </source>
</evidence>
<feature type="region of interest" description="Disordered" evidence="17">
    <location>
        <begin position="333"/>
        <end position="377"/>
    </location>
</feature>
<keyword evidence="11 15" id="KW-0799">Topoisomerase</keyword>
<dbReference type="GO" id="GO:0005634">
    <property type="term" value="C:nucleus"/>
    <property type="evidence" value="ECO:0007669"/>
    <property type="project" value="TreeGrafter"/>
</dbReference>
<comment type="similarity">
    <text evidence="4 16">Belongs to the type II topoisomerase family.</text>
</comment>
<keyword evidence="13 15" id="KW-0413">Isomerase</keyword>
<dbReference type="GO" id="GO:0003677">
    <property type="term" value="F:DNA binding"/>
    <property type="evidence" value="ECO:0007669"/>
    <property type="project" value="UniProtKB-UniRule"/>
</dbReference>
<comment type="catalytic activity">
    <reaction evidence="1 15 16">
        <text>ATP-dependent breakage, passage and rejoining of double-stranded DNA.</text>
        <dbReference type="EC" id="5.6.2.2"/>
    </reaction>
</comment>
<sequence>MASDSASSEFQGDDSSFCIGSSPAAPREITNVLGKTKAAASAGKKAAPKPKVVKPSQGSENVVPSTGPTDKVEKSASAKYQKITQLEHVLLRPDTYIGSVESITQPMWIWDATRSCMAQKTITFVPGLFKIFDEILVNAADAKQQCPSMSELKVNIDTEKGEISVWNNGMGIEVVIHEKENIYIPELIFGHLLTSSNYDDDDKKTTGGRNGYGAKLANIYSTSFTVETACQKSGKKYVQTWTNNMSSKGKAKITDTKKGEAYTKITFRPDFKRFGHMAEAGLDPDTEALLQKRVYDMAGTVKDVQVSLNGKKLRVNNFKKYVELYTRAVDEQGNVPTPTKARARSNSVVSATPALSQSQSQATDLAGAPPTGKSAQPGKIIYEQFGERWEVAFTVSDGDFNQVSFVNSIATTKGGTHVEHVAKQLTEGLIAAVKKKNKHANVKSSQIRPHLWIFINCLVENPSFDSQTKENLILPVGKFGSRCKVSEEFIKKITKSGVVDNVLNWAKFKEEQQLKKTDGHKRSRITGISKLEDANQAGTKNGRNCTLILTEGDSAKALAVSGLEVVGRDTFGVFPLRGKLLNVRESQGKTLTDNIEINAVKQIMGLQHGKTYESVDSLRYGHLMIMTDQDHDGSHIKGLIINFLDYFFPSLLRIPGFLVEFITPIVKISRARQERAFFTMPEYEAWKAENNDGRGWDIKYYKGLGTSTAADARKYFGDMDSHRLGFRVSDDADRSLIDMAFNKKKADDRKDWLASFIPGTFLDHSIKQIPISDFVNRELILYSMADNIRSIPSLVDGFKPGQRKVLFGCFKRNLKKEIKVAQLGGYVSEQSAYHHGEASLYGTIVGLAQNFVGSNNINLLDPNGQFGTRLQGGKDAASARYIFTNVAQITRTIFHPADDNLLTYLSDDGQSIEPSWYMPVIPMVLVNGSDGIGTGWSSTIPTYNPADIIANLRAKLADKDERIPLLPWYRGYKGEIVRLGADKFKCLGVWSQPDEDTLEITELPVRVWTQTYKELLEAWIQGTEKAPALIKDYKEYHANTTVHFKLQLTAKGKEAIAKDGIEKTFKLSSAVSTGNMVCFDLQGKIQKYSTPEAILDAFYDFRLTFYQKRKEYLTKELELAHQRLSNQARFILAIINKELVIANRKRAELVAELRAKSYQPFPRGKRVAVDVDEDDAANDALDLSAADYEYLFGLALSTLTAEKAAKLLAQRDEKEAELNILLAKTPKMLWIEDLDALQLSWQSALVEDENILKTSLSKAKAAARKGKSAKRAASSFDGSEDDDYKPGAKKAAVKKSKVDSSPAVSIASTASRAPFRKAKTNAKRATSILEESDEDDFLDFKKPVKATNAMVIDSPISSIATPVAKSKATKRAESVLSIADNESMKATPVSVDATPVAPKPKKAAEKPKAKTAKREQSIVELSDDEDDFSPGKSADSTPELILAPKPRAPARAAKTNAKRASSMLNSDESDEETYEPKKSKSRSRAKVADSDEDDFEP</sequence>
<evidence type="ECO:0000256" key="14">
    <source>
        <dbReference type="ARBA" id="ARBA00053943"/>
    </source>
</evidence>
<dbReference type="eggNOG" id="KOG0355">
    <property type="taxonomic scope" value="Eukaryota"/>
</dbReference>
<keyword evidence="7" id="KW-0479">Metal-binding</keyword>
<dbReference type="OMA" id="TWTQDFK"/>
<dbReference type="CDD" id="cd00187">
    <property type="entry name" value="TOP4c"/>
    <property type="match status" value="1"/>
</dbReference>
<feature type="compositionally biased region" description="Polar residues" evidence="17">
    <location>
        <begin position="1"/>
        <end position="14"/>
    </location>
</feature>
<evidence type="ECO:0000256" key="2">
    <source>
        <dbReference type="ARBA" id="ARBA00001913"/>
    </source>
</evidence>
<comment type="caution">
    <text evidence="20">The sequence shown here is derived from an EMBL/GenBank/DDBJ whole genome shotgun (WGS) entry which is preliminary data.</text>
</comment>
<dbReference type="FunFam" id="3.30.1490.30:FF:000001">
    <property type="entry name" value="DNA topoisomerase 2"/>
    <property type="match status" value="1"/>
</dbReference>
<reference evidence="20 21" key="2">
    <citation type="journal article" date="2012" name="Open Biol.">
        <title>Characteristics of nucleosomes and linker DNA regions on the genome of the basidiomycete Mixia osmundae revealed by mono- and dinucleosome mapping.</title>
        <authorList>
            <person name="Nishida H."/>
            <person name="Kondo S."/>
            <person name="Matsumoto T."/>
            <person name="Suzuki Y."/>
            <person name="Yoshikawa H."/>
            <person name="Taylor T.D."/>
            <person name="Sugiyama J."/>
        </authorList>
    </citation>
    <scope>NUCLEOTIDE SEQUENCE [LARGE SCALE GENOMIC DNA]</scope>
    <source>
        <strain evidence="21">CBS 9802 / IAM 14324 / JCM 22182 / KY 12970</strain>
    </source>
</reference>
<feature type="compositionally biased region" description="Polar residues" evidence="17">
    <location>
        <begin position="344"/>
        <end position="363"/>
    </location>
</feature>
<dbReference type="PRINTS" id="PR00418">
    <property type="entry name" value="TPI2FAMILY"/>
</dbReference>
<feature type="region of interest" description="Disordered" evidence="17">
    <location>
        <begin position="1"/>
        <end position="74"/>
    </location>
</feature>
<dbReference type="GO" id="GO:0046872">
    <property type="term" value="F:metal ion binding"/>
    <property type="evidence" value="ECO:0007669"/>
    <property type="project" value="UniProtKB-KW"/>
</dbReference>
<dbReference type="SUPFAM" id="SSF54211">
    <property type="entry name" value="Ribosomal protein S5 domain 2-like"/>
    <property type="match status" value="1"/>
</dbReference>
<dbReference type="InterPro" id="IPR014721">
    <property type="entry name" value="Ribsml_uS5_D2-typ_fold_subgr"/>
</dbReference>
<dbReference type="GO" id="GO:0000712">
    <property type="term" value="P:resolution of meiotic recombination intermediates"/>
    <property type="evidence" value="ECO:0007669"/>
    <property type="project" value="TreeGrafter"/>
</dbReference>
<dbReference type="FunFam" id="3.90.199.10:FF:000002">
    <property type="entry name" value="DNA topoisomerase 2"/>
    <property type="match status" value="1"/>
</dbReference>
<feature type="compositionally biased region" description="Low complexity" evidence="17">
    <location>
        <begin position="1443"/>
        <end position="1460"/>
    </location>
</feature>
<evidence type="ECO:0000256" key="3">
    <source>
        <dbReference type="ARBA" id="ARBA00001946"/>
    </source>
</evidence>
<dbReference type="Gene3D" id="3.30.230.10">
    <property type="match status" value="1"/>
</dbReference>
<evidence type="ECO:0000313" key="21">
    <source>
        <dbReference type="Proteomes" id="UP000009131"/>
    </source>
</evidence>
<dbReference type="STRING" id="764103.G7DZ82"/>
<organism evidence="20 21">
    <name type="scientific">Mixia osmundae (strain CBS 9802 / IAM 14324 / JCM 22182 / KY 12970)</name>
    <dbReference type="NCBI Taxonomy" id="764103"/>
    <lineage>
        <taxon>Eukaryota</taxon>
        <taxon>Fungi</taxon>
        <taxon>Dikarya</taxon>
        <taxon>Basidiomycota</taxon>
        <taxon>Pucciniomycotina</taxon>
        <taxon>Mixiomycetes</taxon>
        <taxon>Mixiales</taxon>
        <taxon>Mixiaceae</taxon>
        <taxon>Mixia</taxon>
    </lineage>
</organism>
<keyword evidence="10" id="KW-0460">Magnesium</keyword>
<evidence type="ECO:0000256" key="1">
    <source>
        <dbReference type="ARBA" id="ARBA00000185"/>
    </source>
</evidence>
<dbReference type="FunFam" id="3.40.50.670:FF:000001">
    <property type="entry name" value="DNA topoisomerase 2"/>
    <property type="match status" value="2"/>
</dbReference>
<dbReference type="InterPro" id="IPR013760">
    <property type="entry name" value="Topo_IIA-like_dom_sf"/>
</dbReference>
<comment type="subunit">
    <text evidence="16">Homodimer.</text>
</comment>
<evidence type="ECO:0000256" key="8">
    <source>
        <dbReference type="ARBA" id="ARBA00022741"/>
    </source>
</evidence>
<dbReference type="SMART" id="SM00433">
    <property type="entry name" value="TOP2c"/>
    <property type="match status" value="1"/>
</dbReference>
<dbReference type="InterPro" id="IPR031660">
    <property type="entry name" value="TOPRIM_C"/>
</dbReference>
<evidence type="ECO:0000259" key="18">
    <source>
        <dbReference type="PROSITE" id="PS50880"/>
    </source>
</evidence>
<dbReference type="InterPro" id="IPR036890">
    <property type="entry name" value="HATPase_C_sf"/>
</dbReference>
<feature type="compositionally biased region" description="Basic and acidic residues" evidence="17">
    <location>
        <begin position="1402"/>
        <end position="1417"/>
    </location>
</feature>
<evidence type="ECO:0000256" key="15">
    <source>
        <dbReference type="PROSITE-ProRule" id="PRU01384"/>
    </source>
</evidence>
<dbReference type="FunFam" id="3.30.230.10:FF:000008">
    <property type="entry name" value="DNA topoisomerase 2"/>
    <property type="match status" value="1"/>
</dbReference>
<dbReference type="PANTHER" id="PTHR10169">
    <property type="entry name" value="DNA TOPOISOMERASE/GYRASE"/>
    <property type="match status" value="1"/>
</dbReference>
<dbReference type="Gene3D" id="1.10.268.10">
    <property type="entry name" value="Topoisomerase, domain 3"/>
    <property type="match status" value="1"/>
</dbReference>
<dbReference type="GO" id="GO:0005524">
    <property type="term" value="F:ATP binding"/>
    <property type="evidence" value="ECO:0007669"/>
    <property type="project" value="UniProtKB-UniRule"/>
</dbReference>
<evidence type="ECO:0000256" key="11">
    <source>
        <dbReference type="ARBA" id="ARBA00023029"/>
    </source>
</evidence>
<evidence type="ECO:0000256" key="9">
    <source>
        <dbReference type="ARBA" id="ARBA00022840"/>
    </source>
</evidence>
<dbReference type="InterPro" id="IPR013758">
    <property type="entry name" value="Topo_IIA_A/C_ab"/>
</dbReference>
<feature type="region of interest" description="Disordered" evidence="17">
    <location>
        <begin position="1383"/>
        <end position="1497"/>
    </location>
</feature>
<dbReference type="PROSITE" id="PS50880">
    <property type="entry name" value="TOPRIM"/>
    <property type="match status" value="1"/>
</dbReference>
<dbReference type="InterPro" id="IPR001241">
    <property type="entry name" value="Topo_IIA"/>
</dbReference>
<protein>
    <recommendedName>
        <fullName evidence="6 16">DNA topoisomerase 2</fullName>
        <ecNumber evidence="5 16">5.6.2.2</ecNumber>
    </recommendedName>
</protein>
<dbReference type="PROSITE" id="PS52040">
    <property type="entry name" value="TOPO_IIA"/>
    <property type="match status" value="1"/>
</dbReference>
<dbReference type="SUPFAM" id="SSF56719">
    <property type="entry name" value="Type II DNA topoisomerase"/>
    <property type="match status" value="1"/>
</dbReference>
<dbReference type="Gene3D" id="3.40.50.670">
    <property type="match status" value="1"/>
</dbReference>
<feature type="compositionally biased region" description="Polar residues" evidence="17">
    <location>
        <begin position="57"/>
        <end position="68"/>
    </location>
</feature>
<keyword evidence="8 16" id="KW-0547">Nucleotide-binding</keyword>
<evidence type="ECO:0000256" key="7">
    <source>
        <dbReference type="ARBA" id="ARBA00022723"/>
    </source>
</evidence>
<comment type="function">
    <text evidence="14 16">Control of topological states of DNA by transient breakage and subsequent rejoining of DNA strands. Topoisomerase II makes double-strand breaks.</text>
</comment>
<gene>
    <name evidence="20" type="primary">Mo02550</name>
    <name evidence="20" type="ORF">E5Q_02550</name>
</gene>
<dbReference type="Pfam" id="PF16898">
    <property type="entry name" value="TOPRIM_C"/>
    <property type="match status" value="1"/>
</dbReference>
<dbReference type="Pfam" id="PF00204">
    <property type="entry name" value="DNA_gyraseB"/>
    <property type="match status" value="1"/>
</dbReference>
<evidence type="ECO:0000313" key="20">
    <source>
        <dbReference type="EMBL" id="GAA95892.1"/>
    </source>
</evidence>